<keyword evidence="2 4" id="KW-1015">Disulfide bond</keyword>
<accession>A0A0L0NW39</accession>
<dbReference type="VEuPathDB" id="FungiDB:CJJ07_004809"/>
<dbReference type="Proteomes" id="UP000037122">
    <property type="component" value="Unassembled WGS sequence"/>
</dbReference>
<evidence type="ECO:0000256" key="3">
    <source>
        <dbReference type="PIRSR" id="PIRSR601461-1"/>
    </source>
</evidence>
<comment type="caution">
    <text evidence="8">The sequence shown here is derived from an EMBL/GenBank/DDBJ whole genome shotgun (WGS) entry which is preliminary data.</text>
</comment>
<feature type="signal peptide" evidence="6">
    <location>
        <begin position="1"/>
        <end position="18"/>
    </location>
</feature>
<feature type="compositionally biased region" description="Polar residues" evidence="5">
    <location>
        <begin position="430"/>
        <end position="441"/>
    </location>
</feature>
<dbReference type="GO" id="GO:0006508">
    <property type="term" value="P:proteolysis"/>
    <property type="evidence" value="ECO:0007669"/>
    <property type="project" value="InterPro"/>
</dbReference>
<keyword evidence="6" id="KW-0732">Signal</keyword>
<dbReference type="EMBL" id="LGST01000032">
    <property type="protein sequence ID" value="KND98376.1"/>
    <property type="molecule type" value="Genomic_DNA"/>
</dbReference>
<dbReference type="InterPro" id="IPR021109">
    <property type="entry name" value="Peptidase_aspartic_dom_sf"/>
</dbReference>
<organism evidence="8 9">
    <name type="scientific">Candidozyma auris</name>
    <name type="common">Yeast</name>
    <name type="synonym">Candida auris</name>
    <dbReference type="NCBI Taxonomy" id="498019"/>
    <lineage>
        <taxon>Eukaryota</taxon>
        <taxon>Fungi</taxon>
        <taxon>Dikarya</taxon>
        <taxon>Ascomycota</taxon>
        <taxon>Saccharomycotina</taxon>
        <taxon>Pichiomycetes</taxon>
        <taxon>Metschnikowiaceae</taxon>
        <taxon>Candidozyma</taxon>
    </lineage>
</organism>
<dbReference type="SUPFAM" id="SSF50630">
    <property type="entry name" value="Acid proteases"/>
    <property type="match status" value="1"/>
</dbReference>
<dbReference type="Pfam" id="PF00026">
    <property type="entry name" value="Asp"/>
    <property type="match status" value="1"/>
</dbReference>
<gene>
    <name evidence="8" type="ORF">QG37_04727</name>
</gene>
<feature type="disulfide bond" evidence="4">
    <location>
        <begin position="109"/>
        <end position="114"/>
    </location>
</feature>
<feature type="chain" id="PRO_5005545352" description="Peptidase A1 domain-containing protein" evidence="6">
    <location>
        <begin position="19"/>
        <end position="466"/>
    </location>
</feature>
<evidence type="ECO:0000259" key="7">
    <source>
        <dbReference type="PROSITE" id="PS51767"/>
    </source>
</evidence>
<proteinExistence type="inferred from homology"/>
<evidence type="ECO:0000256" key="2">
    <source>
        <dbReference type="ARBA" id="ARBA00023157"/>
    </source>
</evidence>
<feature type="region of interest" description="Disordered" evidence="5">
    <location>
        <begin position="411"/>
        <end position="442"/>
    </location>
</feature>
<dbReference type="PROSITE" id="PS51767">
    <property type="entry name" value="PEPTIDASE_A1"/>
    <property type="match status" value="1"/>
</dbReference>
<dbReference type="AlphaFoldDB" id="A0A0L0NW39"/>
<dbReference type="VEuPathDB" id="FungiDB:CJJ09_000537"/>
<evidence type="ECO:0000256" key="6">
    <source>
        <dbReference type="SAM" id="SignalP"/>
    </source>
</evidence>
<evidence type="ECO:0000313" key="8">
    <source>
        <dbReference type="EMBL" id="KND98376.1"/>
    </source>
</evidence>
<dbReference type="VEuPathDB" id="FungiDB:QG37_04727"/>
<dbReference type="PANTHER" id="PTHR47966">
    <property type="entry name" value="BETA-SITE APP-CLEAVING ENZYME, ISOFORM A-RELATED"/>
    <property type="match status" value="1"/>
</dbReference>
<feature type="compositionally biased region" description="Low complexity" evidence="5">
    <location>
        <begin position="411"/>
        <end position="429"/>
    </location>
</feature>
<feature type="domain" description="Peptidase A1" evidence="7">
    <location>
        <begin position="75"/>
        <end position="397"/>
    </location>
</feature>
<feature type="active site" evidence="3">
    <location>
        <position position="287"/>
    </location>
</feature>
<sequence>MLLWTILPTALALAPVQDFRVPSMARVVSKSGIQAARPLAQDAPANHVLKQASGPQVSLGESVLPLWTDLANSIYYINLSVGSQDSDGTSFPLLLDTGSGISWIMNESCSDKACSNAAKFQKSIVSGSLFSLSYSGSNVEGKMVDTIENDLQVTIGNKLRLTNYSFGLALTAPSFFEDFHISGILGVQASYSGNEQSNLIHQLYQAGDIDAMQFAVLLDGASNINSTLKGVFITGNDASRHANKLATSEVKYCDVLPNDQHFWMVNISSVSYKQNFAINASRGAIIDTGTTGMALPLKDAEALHKAAFGTDYVSDQKGNFAFKCNATGNFAFNISGNKFEVPVSQIRALPYEATVLQGYCASKLQGTSESTSWILGASFLNPFYTIFDLQNARVGFAPRVDSFQILSANTLSNSNSSSSSSTSTSNTSSGAPSNQSTSPPKQHSGAAFILHSGSIVILCLLSILLV</sequence>
<dbReference type="VEuPathDB" id="FungiDB:B9J08_003571"/>
<dbReference type="PANTHER" id="PTHR47966:SF75">
    <property type="entry name" value="ENDOPEPTIDASE (CTSD), PUTATIVE (AFU_ORTHOLOGUE AFUA_4G07040)-RELATED"/>
    <property type="match status" value="1"/>
</dbReference>
<dbReference type="InterPro" id="IPR001461">
    <property type="entry name" value="Aspartic_peptidase_A1"/>
</dbReference>
<dbReference type="InterPro" id="IPR034164">
    <property type="entry name" value="Pepsin-like_dom"/>
</dbReference>
<dbReference type="InterPro" id="IPR033121">
    <property type="entry name" value="PEPTIDASE_A1"/>
</dbReference>
<dbReference type="PRINTS" id="PR00792">
    <property type="entry name" value="PEPSIN"/>
</dbReference>
<dbReference type="GO" id="GO:0004190">
    <property type="term" value="F:aspartic-type endopeptidase activity"/>
    <property type="evidence" value="ECO:0007669"/>
    <property type="project" value="InterPro"/>
</dbReference>
<dbReference type="CDD" id="cd05471">
    <property type="entry name" value="pepsin_like"/>
    <property type="match status" value="1"/>
</dbReference>
<evidence type="ECO:0000313" key="9">
    <source>
        <dbReference type="Proteomes" id="UP000037122"/>
    </source>
</evidence>
<dbReference type="VEuPathDB" id="FungiDB:CJI96_0002104"/>
<reference evidence="9" key="1">
    <citation type="journal article" date="2015" name="BMC Genomics">
        <title>Draft genome of a commonly misdiagnosed multidrug resistant pathogen Candida auris.</title>
        <authorList>
            <person name="Chatterjee S."/>
            <person name="Alampalli S.V."/>
            <person name="Nageshan R.K."/>
            <person name="Chettiar S.T."/>
            <person name="Joshi S."/>
            <person name="Tatu U.S."/>
        </authorList>
    </citation>
    <scope>NUCLEOTIDE SEQUENCE [LARGE SCALE GENOMIC DNA]</scope>
    <source>
        <strain evidence="9">6684</strain>
    </source>
</reference>
<evidence type="ECO:0000256" key="1">
    <source>
        <dbReference type="ARBA" id="ARBA00007447"/>
    </source>
</evidence>
<feature type="active site" evidence="3">
    <location>
        <position position="96"/>
    </location>
</feature>
<evidence type="ECO:0000256" key="5">
    <source>
        <dbReference type="SAM" id="MobiDB-lite"/>
    </source>
</evidence>
<evidence type="ECO:0000256" key="4">
    <source>
        <dbReference type="PIRSR" id="PIRSR601461-2"/>
    </source>
</evidence>
<protein>
    <recommendedName>
        <fullName evidence="7">Peptidase A1 domain-containing protein</fullName>
    </recommendedName>
</protein>
<dbReference type="VEuPathDB" id="FungiDB:CJI97_003644"/>
<dbReference type="Gene3D" id="2.40.70.10">
    <property type="entry name" value="Acid Proteases"/>
    <property type="match status" value="2"/>
</dbReference>
<name>A0A0L0NW39_CANAR</name>
<comment type="similarity">
    <text evidence="1">Belongs to the peptidase A1 family.</text>
</comment>